<accession>A0A2T2WNT7</accession>
<dbReference type="Proteomes" id="UP000241848">
    <property type="component" value="Unassembled WGS sequence"/>
</dbReference>
<protein>
    <submittedName>
        <fullName evidence="1">Uncharacterized protein</fullName>
    </submittedName>
</protein>
<gene>
    <name evidence="1" type="ORF">C7B45_01095</name>
</gene>
<reference evidence="1 2" key="1">
    <citation type="journal article" date="2014" name="BMC Genomics">
        <title>Comparison of environmental and isolate Sulfobacillus genomes reveals diverse carbon, sulfur, nitrogen, and hydrogen metabolisms.</title>
        <authorList>
            <person name="Justice N.B."/>
            <person name="Norman A."/>
            <person name="Brown C.T."/>
            <person name="Singh A."/>
            <person name="Thomas B.C."/>
            <person name="Banfield J.F."/>
        </authorList>
    </citation>
    <scope>NUCLEOTIDE SEQUENCE [LARGE SCALE GENOMIC DNA]</scope>
    <source>
        <strain evidence="1">AMDSBA3</strain>
    </source>
</reference>
<comment type="caution">
    <text evidence="1">The sequence shown here is derived from an EMBL/GenBank/DDBJ whole genome shotgun (WGS) entry which is preliminary data.</text>
</comment>
<sequence length="99" mass="11318">MVQVGAPEQLQTQLPSHFSTLWQTQTEAVRVPESGSRHRGVFAFRLRLRCPQTMSQLTVPWELVQTRSRTRRRLCRPVLVLFKVGMCNLKPGGYLTGPI</sequence>
<evidence type="ECO:0000313" key="2">
    <source>
        <dbReference type="Proteomes" id="UP000241848"/>
    </source>
</evidence>
<dbReference type="EMBL" id="PXYV01000002">
    <property type="protein sequence ID" value="PSR23911.1"/>
    <property type="molecule type" value="Genomic_DNA"/>
</dbReference>
<proteinExistence type="predicted"/>
<organism evidence="1 2">
    <name type="scientific">Sulfobacillus acidophilus</name>
    <dbReference type="NCBI Taxonomy" id="53633"/>
    <lineage>
        <taxon>Bacteria</taxon>
        <taxon>Bacillati</taxon>
        <taxon>Bacillota</taxon>
        <taxon>Clostridia</taxon>
        <taxon>Eubacteriales</taxon>
        <taxon>Clostridiales Family XVII. Incertae Sedis</taxon>
        <taxon>Sulfobacillus</taxon>
    </lineage>
</organism>
<evidence type="ECO:0000313" key="1">
    <source>
        <dbReference type="EMBL" id="PSR23911.1"/>
    </source>
</evidence>
<name>A0A2T2WNT7_9FIRM</name>
<dbReference type="AlphaFoldDB" id="A0A2T2WNT7"/>